<evidence type="ECO:0000256" key="1">
    <source>
        <dbReference type="ARBA" id="ARBA00004123"/>
    </source>
</evidence>
<evidence type="ECO:0000256" key="7">
    <source>
        <dbReference type="PROSITE-ProRule" id="PRU00042"/>
    </source>
</evidence>
<name>A0A4U1F8S3_MONMO</name>
<organism evidence="9 10">
    <name type="scientific">Monodon monoceros</name>
    <name type="common">Narwhal</name>
    <name type="synonym">Ceratodon monodon</name>
    <dbReference type="NCBI Taxonomy" id="40151"/>
    <lineage>
        <taxon>Eukaryota</taxon>
        <taxon>Metazoa</taxon>
        <taxon>Chordata</taxon>
        <taxon>Craniata</taxon>
        <taxon>Vertebrata</taxon>
        <taxon>Euteleostomi</taxon>
        <taxon>Mammalia</taxon>
        <taxon>Eutheria</taxon>
        <taxon>Laurasiatheria</taxon>
        <taxon>Artiodactyla</taxon>
        <taxon>Whippomorpha</taxon>
        <taxon>Cetacea</taxon>
        <taxon>Odontoceti</taxon>
        <taxon>Monodontidae</taxon>
        <taxon>Monodon</taxon>
    </lineage>
</organism>
<dbReference type="PROSITE" id="PS50157">
    <property type="entry name" value="ZINC_FINGER_C2H2_2"/>
    <property type="match status" value="3"/>
</dbReference>
<evidence type="ECO:0000256" key="4">
    <source>
        <dbReference type="ARBA" id="ARBA00022771"/>
    </source>
</evidence>
<dbReference type="PROSITE" id="PS00028">
    <property type="entry name" value="ZINC_FINGER_C2H2_1"/>
    <property type="match status" value="1"/>
</dbReference>
<dbReference type="InterPro" id="IPR050826">
    <property type="entry name" value="Krueppel_C2H2_ZnFinger"/>
</dbReference>
<keyword evidence="6" id="KW-0539">Nucleus</keyword>
<evidence type="ECO:0000256" key="2">
    <source>
        <dbReference type="ARBA" id="ARBA00022723"/>
    </source>
</evidence>
<dbReference type="SUPFAM" id="SSF57667">
    <property type="entry name" value="beta-beta-alpha zinc fingers"/>
    <property type="match status" value="2"/>
</dbReference>
<comment type="caution">
    <text evidence="9">The sequence shown here is derived from an EMBL/GenBank/DDBJ whole genome shotgun (WGS) entry which is preliminary data.</text>
</comment>
<feature type="domain" description="C2H2-type" evidence="8">
    <location>
        <begin position="131"/>
        <end position="158"/>
    </location>
</feature>
<keyword evidence="4 7" id="KW-0863">Zinc-finger</keyword>
<dbReference type="Pfam" id="PF00096">
    <property type="entry name" value="zf-C2H2"/>
    <property type="match status" value="1"/>
</dbReference>
<accession>A0A4U1F8S3</accession>
<evidence type="ECO:0000313" key="9">
    <source>
        <dbReference type="EMBL" id="TKC45941.1"/>
    </source>
</evidence>
<feature type="domain" description="C2H2-type" evidence="8">
    <location>
        <begin position="159"/>
        <end position="186"/>
    </location>
</feature>
<dbReference type="InterPro" id="IPR036236">
    <property type="entry name" value="Znf_C2H2_sf"/>
</dbReference>
<dbReference type="EMBL" id="RWIC01000295">
    <property type="protein sequence ID" value="TKC45941.1"/>
    <property type="molecule type" value="Genomic_DNA"/>
</dbReference>
<keyword evidence="5" id="KW-0862">Zinc</keyword>
<protein>
    <recommendedName>
        <fullName evidence="8">C2H2-type domain-containing protein</fullName>
    </recommendedName>
</protein>
<dbReference type="Gene3D" id="3.30.160.60">
    <property type="entry name" value="Classic Zinc Finger"/>
    <property type="match status" value="3"/>
</dbReference>
<evidence type="ECO:0000256" key="3">
    <source>
        <dbReference type="ARBA" id="ARBA00022737"/>
    </source>
</evidence>
<comment type="subcellular location">
    <subcellularLocation>
        <location evidence="1">Nucleus</location>
    </subcellularLocation>
</comment>
<feature type="domain" description="C2H2-type" evidence="8">
    <location>
        <begin position="103"/>
        <end position="130"/>
    </location>
</feature>
<dbReference type="AlphaFoldDB" id="A0A4U1F8S3"/>
<dbReference type="FunFam" id="3.30.160.60:FF:000016">
    <property type="entry name" value="zinc finger protein 37 homolog"/>
    <property type="match status" value="1"/>
</dbReference>
<evidence type="ECO:0000256" key="6">
    <source>
        <dbReference type="ARBA" id="ARBA00023242"/>
    </source>
</evidence>
<reference evidence="10" key="1">
    <citation type="journal article" date="2019" name="IScience">
        <title>Narwhal Genome Reveals Long-Term Low Genetic Diversity despite Current Large Abundance Size.</title>
        <authorList>
            <person name="Westbury M.V."/>
            <person name="Petersen B."/>
            <person name="Garde E."/>
            <person name="Heide-Jorgensen M.P."/>
            <person name="Lorenzen E.D."/>
        </authorList>
    </citation>
    <scope>NUCLEOTIDE SEQUENCE [LARGE SCALE GENOMIC DNA]</scope>
</reference>
<evidence type="ECO:0000313" key="10">
    <source>
        <dbReference type="Proteomes" id="UP000308365"/>
    </source>
</evidence>
<dbReference type="InterPro" id="IPR013087">
    <property type="entry name" value="Znf_C2H2_type"/>
</dbReference>
<dbReference type="GO" id="GO:0008270">
    <property type="term" value="F:zinc ion binding"/>
    <property type="evidence" value="ECO:0007669"/>
    <property type="project" value="UniProtKB-KW"/>
</dbReference>
<keyword evidence="2" id="KW-0479">Metal-binding</keyword>
<dbReference type="GO" id="GO:0005634">
    <property type="term" value="C:nucleus"/>
    <property type="evidence" value="ECO:0007669"/>
    <property type="project" value="UniProtKB-SubCell"/>
</dbReference>
<dbReference type="Proteomes" id="UP000308365">
    <property type="component" value="Unassembled WGS sequence"/>
</dbReference>
<gene>
    <name evidence="9" type="ORF">EI555_005202</name>
</gene>
<evidence type="ECO:0000259" key="8">
    <source>
        <dbReference type="PROSITE" id="PS50157"/>
    </source>
</evidence>
<dbReference type="FunFam" id="3.30.160.60:FF:000338">
    <property type="entry name" value="zinc finger protein 383"/>
    <property type="match status" value="1"/>
</dbReference>
<dbReference type="SMART" id="SM00355">
    <property type="entry name" value="ZnF_C2H2"/>
    <property type="match status" value="2"/>
</dbReference>
<evidence type="ECO:0000256" key="5">
    <source>
        <dbReference type="ARBA" id="ARBA00022833"/>
    </source>
</evidence>
<keyword evidence="3" id="KW-0677">Repeat</keyword>
<sequence>MEVCLLSDYLSDLEFRCKTKELCLQKEIYEVTSSQWMIMETSHRLVGSSIRDVWECKGQFERRQINQEGYLGQALMTYKKMPTFSLQTSLILHQQIYPGEKFYKFKECGKAFIYGSGLTGWHGIHIGEKPYKCKECGKVFSHFSYLTEHQRTHTGEKHYECKERGKAFIHGSHLIQHQSIHIDEKPYEC</sequence>
<proteinExistence type="predicted"/>
<dbReference type="PANTHER" id="PTHR24377">
    <property type="entry name" value="IP01015P-RELATED"/>
    <property type="match status" value="1"/>
</dbReference>